<dbReference type="InterPro" id="IPR000504">
    <property type="entry name" value="RRM_dom"/>
</dbReference>
<dbReference type="EMBL" id="BRYA01000383">
    <property type="protein sequence ID" value="GMI48276.1"/>
    <property type="molecule type" value="Genomic_DNA"/>
</dbReference>
<gene>
    <name evidence="9" type="ORF">TrCOL_g8996</name>
</gene>
<name>A0A9W7GP14_9STRA</name>
<feature type="domain" description="RRM" evidence="6">
    <location>
        <begin position="1025"/>
        <end position="1099"/>
    </location>
</feature>
<dbReference type="InterPro" id="IPR011992">
    <property type="entry name" value="EF-hand-dom_pair"/>
</dbReference>
<keyword evidence="1" id="KW-0677">Repeat</keyword>
<feature type="compositionally biased region" description="Low complexity" evidence="5">
    <location>
        <begin position="541"/>
        <end position="550"/>
    </location>
</feature>
<accession>A0A9W7GP14</accession>
<feature type="domain" description="EF-hand" evidence="7">
    <location>
        <begin position="31"/>
        <end position="60"/>
    </location>
</feature>
<dbReference type="SUPFAM" id="SSF47473">
    <property type="entry name" value="EF-hand"/>
    <property type="match status" value="1"/>
</dbReference>
<dbReference type="CDD" id="cd00051">
    <property type="entry name" value="EFh"/>
    <property type="match status" value="2"/>
</dbReference>
<evidence type="ECO:0000256" key="1">
    <source>
        <dbReference type="ARBA" id="ARBA00022737"/>
    </source>
</evidence>
<dbReference type="InterPro" id="IPR045198">
    <property type="entry name" value="CNBL1-10"/>
</dbReference>
<dbReference type="GO" id="GO:0003723">
    <property type="term" value="F:RNA binding"/>
    <property type="evidence" value="ECO:0007669"/>
    <property type="project" value="UniProtKB-UniRule"/>
</dbReference>
<dbReference type="InterPro" id="IPR012677">
    <property type="entry name" value="Nucleotide-bd_a/b_plait_sf"/>
</dbReference>
<dbReference type="InterPro" id="IPR000198">
    <property type="entry name" value="RhoGAP_dom"/>
</dbReference>
<feature type="region of interest" description="Disordered" evidence="5">
    <location>
        <begin position="983"/>
        <end position="1017"/>
    </location>
</feature>
<evidence type="ECO:0000256" key="2">
    <source>
        <dbReference type="ARBA" id="ARBA00022837"/>
    </source>
</evidence>
<dbReference type="PROSITE" id="PS50222">
    <property type="entry name" value="EF_HAND_2"/>
    <property type="match status" value="4"/>
</dbReference>
<dbReference type="Gene3D" id="1.10.238.10">
    <property type="entry name" value="EF-hand"/>
    <property type="match status" value="2"/>
</dbReference>
<keyword evidence="10" id="KW-1185">Reference proteome</keyword>
<proteinExistence type="predicted"/>
<evidence type="ECO:0000259" key="8">
    <source>
        <dbReference type="PROSITE" id="PS50238"/>
    </source>
</evidence>
<evidence type="ECO:0000313" key="9">
    <source>
        <dbReference type="EMBL" id="GMI48276.1"/>
    </source>
</evidence>
<dbReference type="GO" id="GO:0005509">
    <property type="term" value="F:calcium ion binding"/>
    <property type="evidence" value="ECO:0007669"/>
    <property type="project" value="InterPro"/>
</dbReference>
<feature type="compositionally biased region" description="Polar residues" evidence="5">
    <location>
        <begin position="523"/>
        <end position="540"/>
    </location>
</feature>
<dbReference type="GO" id="GO:0019722">
    <property type="term" value="P:calcium-mediated signaling"/>
    <property type="evidence" value="ECO:0007669"/>
    <property type="project" value="InterPro"/>
</dbReference>
<dbReference type="SMART" id="SM00324">
    <property type="entry name" value="RhoGAP"/>
    <property type="match status" value="1"/>
</dbReference>
<dbReference type="SMART" id="SM00054">
    <property type="entry name" value="EFh"/>
    <property type="match status" value="4"/>
</dbReference>
<evidence type="ECO:0000256" key="3">
    <source>
        <dbReference type="PROSITE-ProRule" id="PRU00176"/>
    </source>
</evidence>
<dbReference type="InterPro" id="IPR008936">
    <property type="entry name" value="Rho_GTPase_activation_prot"/>
</dbReference>
<comment type="caution">
    <text evidence="9">The sequence shown here is derived from an EMBL/GenBank/DDBJ whole genome shotgun (WGS) entry which is preliminary data.</text>
</comment>
<dbReference type="CDD" id="cd00159">
    <property type="entry name" value="RhoGAP"/>
    <property type="match status" value="1"/>
</dbReference>
<dbReference type="PROSITE" id="PS50102">
    <property type="entry name" value="RRM"/>
    <property type="match status" value="1"/>
</dbReference>
<dbReference type="Pfam" id="PF13499">
    <property type="entry name" value="EF-hand_7"/>
    <property type="match status" value="2"/>
</dbReference>
<evidence type="ECO:0000259" key="6">
    <source>
        <dbReference type="PROSITE" id="PS50102"/>
    </source>
</evidence>
<protein>
    <recommendedName>
        <fullName evidence="11">Calmodulin</fullName>
    </recommendedName>
</protein>
<feature type="compositionally biased region" description="Low complexity" evidence="5">
    <location>
        <begin position="1123"/>
        <end position="1135"/>
    </location>
</feature>
<keyword evidence="2" id="KW-0106">Calcium</keyword>
<feature type="domain" description="EF-hand" evidence="7">
    <location>
        <begin position="419"/>
        <end position="448"/>
    </location>
</feature>
<dbReference type="PROSITE" id="PS00018">
    <property type="entry name" value="EF_HAND_1"/>
    <property type="match status" value="4"/>
</dbReference>
<dbReference type="PROSITE" id="PS50238">
    <property type="entry name" value="RHOGAP"/>
    <property type="match status" value="1"/>
</dbReference>
<evidence type="ECO:0000313" key="10">
    <source>
        <dbReference type="Proteomes" id="UP001165065"/>
    </source>
</evidence>
<dbReference type="Gene3D" id="1.10.555.10">
    <property type="entry name" value="Rho GTPase activation protein"/>
    <property type="match status" value="1"/>
</dbReference>
<feature type="domain" description="EF-hand" evidence="7">
    <location>
        <begin position="62"/>
        <end position="97"/>
    </location>
</feature>
<dbReference type="GO" id="GO:0019900">
    <property type="term" value="F:kinase binding"/>
    <property type="evidence" value="ECO:0007669"/>
    <property type="project" value="InterPro"/>
</dbReference>
<feature type="domain" description="Rho-GAP" evidence="8">
    <location>
        <begin position="538"/>
        <end position="729"/>
    </location>
</feature>
<feature type="region of interest" description="Disordered" evidence="5">
    <location>
        <begin position="1"/>
        <end position="27"/>
    </location>
</feature>
<dbReference type="SUPFAM" id="SSF54928">
    <property type="entry name" value="RNA-binding domain, RBD"/>
    <property type="match status" value="2"/>
</dbReference>
<evidence type="ECO:0000259" key="7">
    <source>
        <dbReference type="PROSITE" id="PS50222"/>
    </source>
</evidence>
<feature type="compositionally biased region" description="Polar residues" evidence="5">
    <location>
        <begin position="18"/>
        <end position="27"/>
    </location>
</feature>
<feature type="compositionally biased region" description="Low complexity" evidence="5">
    <location>
        <begin position="993"/>
        <end position="1016"/>
    </location>
</feature>
<organism evidence="9 10">
    <name type="scientific">Triparma columacea</name>
    <dbReference type="NCBI Taxonomy" id="722753"/>
    <lineage>
        <taxon>Eukaryota</taxon>
        <taxon>Sar</taxon>
        <taxon>Stramenopiles</taxon>
        <taxon>Ochrophyta</taxon>
        <taxon>Bolidophyceae</taxon>
        <taxon>Parmales</taxon>
        <taxon>Triparmaceae</taxon>
        <taxon>Triparma</taxon>
    </lineage>
</organism>
<sequence>MSSSNPPGPPSAPPLSPTQKSLTDPTKWNSQRVFSLFDTDGSNTLDSTELSKALTATLGRAIKQDKAEDYMKRFDENNDGVLDRDEFDKLVKDVKGHLEKKDSRIFQRKMFQSTNAMMASKAAEEAEVLRIRSEALSSLSSFTPNEESNLLPLPTMAQRQGVLTAMEWIEKEHDTSSTEWSDIFYAQPGSKYTGAVNSDILNKLREGSNLSADDLSQVPLPNICMTILKFMTSEVAPLISYQVARILLSVPQTVQDAKTWMDSKVWSKDEKEFFFKVMKHLKTFIEVEETVYFRKTMIQFYKDAGTEDKIKDVEMNLKKFKDREVVMFDKLSSKYNMPNPCAPATMPAGLLAKKFGSAVVRKSEEYGTGSVGDEEMVPLFTFLLDESNLEKMNRSFELAEKDREARFADVNLDDNWTPDKVFDLSDQDESGYLDMEELEFALTSVLGKLVTRSEVEKLMVKYDTDNSGTLDKEEFRKFAKEMGAKKKKGSKNRVKRKSTKQLEANLVADQRKTLRMREAKKMASQQNYGTASSNARNVPTSSSSSSSQSQELPVLSPETISNLKLLVGNVELNVKEVGVYRVPGDSTEVKELVVKVTSGVVLSNESLSNLSSVNVTTSAIKMVLRSHQPAIPYPSYGAFIQASSPLDAKTALASLHDASFLRYFLKHIALVAKNEKHNKMGNSQLATCCGVVLFRESEKPPTDLIAEGEKIKRKVEVFKMILDNLDEILDDGLKAGADSNHDNGNNDAKPAALPKVESDLVEEFVEDVDDGWGDEEDVGEGDKKNNDQVDGIVEDDLEMADVTNMSILGGTAGGTTAGEEKEVVGQEQVEGAEAGARVGGDEGGEGDVETVAAGQEAATGKEGERRASPVEDLVIDTSVANLSAKTQSTTPAVTTPTPDQCTIKVTWKKNSADEPSSKEAIIAVFSEFGNVKKVGIKETSDAKKSKSALVVFETPESVKTAISGYKGSWKVKAYVISGDGLTAGGNGGEQPGSTKSATSTASTPKSTKSNSSAKNSKVVDSMFERSIKVSWINSVRNQPPTSNELKKVFAKYGTVSKLMPTDKEPYAVILFQNAEEALSAAANYEGELGAGVKVKLLKDGNASPGPASSRTQTVKVSPKKKSPVSTPATSPRLAPLKTTPTAAAKLAIHQQQVLPPSDSSFENAMSAAQKMLQMGSTSANSSPMADNYNRVELKAREQKSALIIEKLMSRNESNEAALARAMEQIQELTRELSGVNQREVMSSTAKSMEEQEWASENMGLKVQLKETEKSEAEARKELIEMKQEVQVMKAELHSVERTARTIEIVQEKAYERAQRDVGAKLLMQENRLEAQGTEIVSLTQSNTAMLKENEALNKQNTEACSELVGWRVRAEAAELELKSLGKLATTEEEKRSLALARLLNSKVVGVDVGNLPIGISSGPTAVGDFTSPHKSGGYEVISPLPAGRTPTAIEASRREVARQRVITSHDILEQAWSAQRALAERLDRDIAMAGGTLGRSVGLNMSQIQVEGLTGYKGSKVWR</sequence>
<dbReference type="InterPro" id="IPR035979">
    <property type="entry name" value="RBD_domain_sf"/>
</dbReference>
<dbReference type="Proteomes" id="UP001165065">
    <property type="component" value="Unassembled WGS sequence"/>
</dbReference>
<evidence type="ECO:0000256" key="4">
    <source>
        <dbReference type="SAM" id="Coils"/>
    </source>
</evidence>
<feature type="region of interest" description="Disordered" evidence="5">
    <location>
        <begin position="1101"/>
        <end position="1135"/>
    </location>
</feature>
<dbReference type="OrthoDB" id="26525at2759"/>
<feature type="coiled-coil region" evidence="4">
    <location>
        <begin position="1204"/>
        <end position="1298"/>
    </location>
</feature>
<keyword evidence="4" id="KW-0175">Coiled coil</keyword>
<feature type="region of interest" description="Disordered" evidence="5">
    <location>
        <begin position="518"/>
        <end position="554"/>
    </location>
</feature>
<dbReference type="PANTHER" id="PTHR23056:SF110">
    <property type="entry name" value="CALMODULIN"/>
    <property type="match status" value="1"/>
</dbReference>
<keyword evidence="3" id="KW-0694">RNA-binding</keyword>
<feature type="domain" description="EF-hand" evidence="7">
    <location>
        <begin position="450"/>
        <end position="485"/>
    </location>
</feature>
<feature type="compositionally biased region" description="Pro residues" evidence="5">
    <location>
        <begin position="1"/>
        <end position="16"/>
    </location>
</feature>
<dbReference type="PANTHER" id="PTHR23056">
    <property type="entry name" value="CALCINEURIN B"/>
    <property type="match status" value="1"/>
</dbReference>
<dbReference type="Gene3D" id="3.30.70.330">
    <property type="match status" value="2"/>
</dbReference>
<dbReference type="InterPro" id="IPR018247">
    <property type="entry name" value="EF_Hand_1_Ca_BS"/>
</dbReference>
<dbReference type="InterPro" id="IPR002048">
    <property type="entry name" value="EF_hand_dom"/>
</dbReference>
<evidence type="ECO:0000256" key="5">
    <source>
        <dbReference type="SAM" id="MobiDB-lite"/>
    </source>
</evidence>
<reference evidence="10" key="1">
    <citation type="journal article" date="2023" name="Commun. Biol.">
        <title>Genome analysis of Parmales, the sister group of diatoms, reveals the evolutionary specialization of diatoms from phago-mixotrophs to photoautotrophs.</title>
        <authorList>
            <person name="Ban H."/>
            <person name="Sato S."/>
            <person name="Yoshikawa S."/>
            <person name="Yamada K."/>
            <person name="Nakamura Y."/>
            <person name="Ichinomiya M."/>
            <person name="Sato N."/>
            <person name="Blanc-Mathieu R."/>
            <person name="Endo H."/>
            <person name="Kuwata A."/>
            <person name="Ogata H."/>
        </authorList>
    </citation>
    <scope>NUCLEOTIDE SEQUENCE [LARGE SCALE GENOMIC DNA]</scope>
</reference>
<dbReference type="SUPFAM" id="SSF48350">
    <property type="entry name" value="GTPase activation domain, GAP"/>
    <property type="match status" value="1"/>
</dbReference>
<evidence type="ECO:0008006" key="11">
    <source>
        <dbReference type="Google" id="ProtNLM"/>
    </source>
</evidence>
<dbReference type="Pfam" id="PF00620">
    <property type="entry name" value="RhoGAP"/>
    <property type="match status" value="1"/>
</dbReference>
<dbReference type="CDD" id="cd00590">
    <property type="entry name" value="RRM_SF"/>
    <property type="match status" value="1"/>
</dbReference>